<sequence length="369" mass="40402">MSDSVNNLHICLVGPVPPPAGGMANQTRQLKALLQQDGATVELVAVNPPYRPAFAGRIVGLRALFRLIPYIINLYQAVGRAEVVHIMANSGWSWHLFAAPAIWISYLRRKPVIVNYRGGHAETFFAASWRKVHFSLRRASAVLVPSAFLQQVFASYAQPSAIVPNILDHTLFYPASAPKAETVTAPHFIVTRNLEAIYDVATALKAFELIYQQYPQARLTIAGTGPLLAQLQQQVQHAGLTQAVSFAGRLDTTQMAELYRSADIMLNSSLVDNSPNSVIEAMACGVPVISTNVGGIPRLVTDKTDALLTEPGDYQAMFTYAQQLLTSPALRQHLVQNGLLNSSRFHWPIVGRQLAGHYNTAIRAMEHTA</sequence>
<reference evidence="4" key="1">
    <citation type="submission" date="2016-10" db="EMBL/GenBank/DDBJ databases">
        <authorList>
            <person name="Varghese N."/>
            <person name="Submissions S."/>
        </authorList>
    </citation>
    <scope>NUCLEOTIDE SEQUENCE [LARGE SCALE GENOMIC DNA]</scope>
    <source>
        <strain evidence="4">DSM 17616</strain>
    </source>
</reference>
<gene>
    <name evidence="3" type="ORF">SAMN05660691_00994</name>
</gene>
<dbReference type="InterPro" id="IPR001296">
    <property type="entry name" value="Glyco_trans_1"/>
</dbReference>
<evidence type="ECO:0000259" key="2">
    <source>
        <dbReference type="Pfam" id="PF13439"/>
    </source>
</evidence>
<keyword evidence="4" id="KW-1185">Reference proteome</keyword>
<protein>
    <submittedName>
        <fullName evidence="3">Glycosyltransferase involved in cell wall bisynthesis</fullName>
    </submittedName>
</protein>
<dbReference type="Proteomes" id="UP000199371">
    <property type="component" value="Unassembled WGS sequence"/>
</dbReference>
<dbReference type="InterPro" id="IPR028098">
    <property type="entry name" value="Glyco_trans_4-like_N"/>
</dbReference>
<dbReference type="SUPFAM" id="SSF53756">
    <property type="entry name" value="UDP-Glycosyltransferase/glycogen phosphorylase"/>
    <property type="match status" value="1"/>
</dbReference>
<evidence type="ECO:0000313" key="3">
    <source>
        <dbReference type="EMBL" id="SEH71928.1"/>
    </source>
</evidence>
<accession>A0A1H6KJ72</accession>
<feature type="domain" description="Glycosyltransferase subfamily 4-like N-terminal" evidence="2">
    <location>
        <begin position="21"/>
        <end position="169"/>
    </location>
</feature>
<evidence type="ECO:0000259" key="1">
    <source>
        <dbReference type="Pfam" id="PF00534"/>
    </source>
</evidence>
<dbReference type="CDD" id="cd03801">
    <property type="entry name" value="GT4_PimA-like"/>
    <property type="match status" value="1"/>
</dbReference>
<dbReference type="Pfam" id="PF13439">
    <property type="entry name" value="Glyco_transf_4"/>
    <property type="match status" value="1"/>
</dbReference>
<feature type="domain" description="Glycosyl transferase family 1" evidence="1">
    <location>
        <begin position="186"/>
        <end position="338"/>
    </location>
</feature>
<dbReference type="Gene3D" id="3.40.50.2000">
    <property type="entry name" value="Glycogen Phosphorylase B"/>
    <property type="match status" value="2"/>
</dbReference>
<dbReference type="Pfam" id="PF00534">
    <property type="entry name" value="Glycos_transf_1"/>
    <property type="match status" value="1"/>
</dbReference>
<keyword evidence="3" id="KW-0808">Transferase</keyword>
<dbReference type="EMBL" id="FNXF01000003">
    <property type="protein sequence ID" value="SEH71928.1"/>
    <property type="molecule type" value="Genomic_DNA"/>
</dbReference>
<organism evidence="3 4">
    <name type="scientific">Rheinheimera pacifica</name>
    <dbReference type="NCBI Taxonomy" id="173990"/>
    <lineage>
        <taxon>Bacteria</taxon>
        <taxon>Pseudomonadati</taxon>
        <taxon>Pseudomonadota</taxon>
        <taxon>Gammaproteobacteria</taxon>
        <taxon>Chromatiales</taxon>
        <taxon>Chromatiaceae</taxon>
        <taxon>Rheinheimera</taxon>
    </lineage>
</organism>
<dbReference type="PANTHER" id="PTHR45947:SF3">
    <property type="entry name" value="SULFOQUINOVOSYL TRANSFERASE SQD2"/>
    <property type="match status" value="1"/>
</dbReference>
<proteinExistence type="predicted"/>
<name>A0A1H6KJ72_9GAMM</name>
<dbReference type="OrthoDB" id="258796at2"/>
<dbReference type="GO" id="GO:0016757">
    <property type="term" value="F:glycosyltransferase activity"/>
    <property type="evidence" value="ECO:0007669"/>
    <property type="project" value="InterPro"/>
</dbReference>
<dbReference type="STRING" id="173990.SAMN05660691_00994"/>
<dbReference type="PANTHER" id="PTHR45947">
    <property type="entry name" value="SULFOQUINOVOSYL TRANSFERASE SQD2"/>
    <property type="match status" value="1"/>
</dbReference>
<evidence type="ECO:0000313" key="4">
    <source>
        <dbReference type="Proteomes" id="UP000199371"/>
    </source>
</evidence>
<dbReference type="InterPro" id="IPR050194">
    <property type="entry name" value="Glycosyltransferase_grp1"/>
</dbReference>
<dbReference type="AlphaFoldDB" id="A0A1H6KJ72"/>